<gene>
    <name evidence="1" type="ORF">CEXT_787061</name>
</gene>
<dbReference type="Proteomes" id="UP001054945">
    <property type="component" value="Unassembled WGS sequence"/>
</dbReference>
<name>A0AAV4TGH4_CAEEX</name>
<evidence type="ECO:0000313" key="1">
    <source>
        <dbReference type="EMBL" id="GIY45420.1"/>
    </source>
</evidence>
<accession>A0AAV4TGH4</accession>
<keyword evidence="2" id="KW-1185">Reference proteome</keyword>
<reference evidence="1 2" key="1">
    <citation type="submission" date="2021-06" db="EMBL/GenBank/DDBJ databases">
        <title>Caerostris extrusa draft genome.</title>
        <authorList>
            <person name="Kono N."/>
            <person name="Arakawa K."/>
        </authorList>
    </citation>
    <scope>NUCLEOTIDE SEQUENCE [LARGE SCALE GENOMIC DNA]</scope>
</reference>
<organism evidence="1 2">
    <name type="scientific">Caerostris extrusa</name>
    <name type="common">Bark spider</name>
    <name type="synonym">Caerostris bankana</name>
    <dbReference type="NCBI Taxonomy" id="172846"/>
    <lineage>
        <taxon>Eukaryota</taxon>
        <taxon>Metazoa</taxon>
        <taxon>Ecdysozoa</taxon>
        <taxon>Arthropoda</taxon>
        <taxon>Chelicerata</taxon>
        <taxon>Arachnida</taxon>
        <taxon>Araneae</taxon>
        <taxon>Araneomorphae</taxon>
        <taxon>Entelegynae</taxon>
        <taxon>Araneoidea</taxon>
        <taxon>Araneidae</taxon>
        <taxon>Caerostris</taxon>
    </lineage>
</organism>
<protein>
    <submittedName>
        <fullName evidence="1">Uncharacterized protein</fullName>
    </submittedName>
</protein>
<evidence type="ECO:0000313" key="2">
    <source>
        <dbReference type="Proteomes" id="UP001054945"/>
    </source>
</evidence>
<sequence length="109" mass="12579">MRIPWKEPIKHRGRTYLEVPMMLRVCPPTDPSPLIYRPDRLQNQVSWPVLHLPFNRPLALVTRTEIPFPFLSILSPSLQEDESQFSLGSLRRTHALPIICGWSFSCLSG</sequence>
<dbReference type="AlphaFoldDB" id="A0AAV4TGH4"/>
<dbReference type="EMBL" id="BPLR01011271">
    <property type="protein sequence ID" value="GIY45420.1"/>
    <property type="molecule type" value="Genomic_DNA"/>
</dbReference>
<comment type="caution">
    <text evidence="1">The sequence shown here is derived from an EMBL/GenBank/DDBJ whole genome shotgun (WGS) entry which is preliminary data.</text>
</comment>
<proteinExistence type="predicted"/>